<comment type="caution">
    <text evidence="6">The sequence shown here is derived from an EMBL/GenBank/DDBJ whole genome shotgun (WGS) entry which is preliminary data.</text>
</comment>
<dbReference type="Proteomes" id="UP001499851">
    <property type="component" value="Unassembled WGS sequence"/>
</dbReference>
<keyword evidence="1 3" id="KW-0808">Transferase</keyword>
<dbReference type="InterPro" id="IPR025559">
    <property type="entry name" value="Eis_dom"/>
</dbReference>
<gene>
    <name evidence="6" type="ORF">GCM10009830_01010</name>
</gene>
<dbReference type="InterPro" id="IPR041380">
    <property type="entry name" value="Acetyltransf_17"/>
</dbReference>
<evidence type="ECO:0000259" key="5">
    <source>
        <dbReference type="Pfam" id="PF17668"/>
    </source>
</evidence>
<keyword evidence="2 3" id="KW-0012">Acyltransferase</keyword>
<dbReference type="Gene3D" id="3.30.1050.10">
    <property type="entry name" value="SCP2 sterol-binding domain"/>
    <property type="match status" value="1"/>
</dbReference>
<feature type="binding site" evidence="3">
    <location>
        <begin position="141"/>
        <end position="142"/>
    </location>
    <ligand>
        <name>acetyl-CoA</name>
        <dbReference type="ChEBI" id="CHEBI:57288"/>
    </ligand>
</feature>
<evidence type="ECO:0000259" key="4">
    <source>
        <dbReference type="Pfam" id="PF13530"/>
    </source>
</evidence>
<dbReference type="Pfam" id="PF13527">
    <property type="entry name" value="Acetyltransf_9"/>
    <property type="match status" value="1"/>
</dbReference>
<name>A0ABN2FUI9_9ACTN</name>
<dbReference type="EMBL" id="BAAAQF010000001">
    <property type="protein sequence ID" value="GAA1659837.1"/>
    <property type="molecule type" value="Genomic_DNA"/>
</dbReference>
<feature type="domain" description="Enhanced intracellular survival protein" evidence="4">
    <location>
        <begin position="325"/>
        <end position="426"/>
    </location>
</feature>
<evidence type="ECO:0000313" key="7">
    <source>
        <dbReference type="Proteomes" id="UP001499851"/>
    </source>
</evidence>
<dbReference type="InterPro" id="IPR016181">
    <property type="entry name" value="Acyl_CoA_acyltransferase"/>
</dbReference>
<reference evidence="6 7" key="1">
    <citation type="journal article" date="2019" name="Int. J. Syst. Evol. Microbiol.">
        <title>The Global Catalogue of Microorganisms (GCM) 10K type strain sequencing project: providing services to taxonomists for standard genome sequencing and annotation.</title>
        <authorList>
            <consortium name="The Broad Institute Genomics Platform"/>
            <consortium name="The Broad Institute Genome Sequencing Center for Infectious Disease"/>
            <person name="Wu L."/>
            <person name="Ma J."/>
        </authorList>
    </citation>
    <scope>NUCLEOTIDE SEQUENCE [LARGE SCALE GENOMIC DNA]</scope>
    <source>
        <strain evidence="6 7">JCM 16001</strain>
    </source>
</reference>
<feature type="active site" description="Proton donor" evidence="3">
    <location>
        <position position="146"/>
    </location>
</feature>
<dbReference type="InterPro" id="IPR051554">
    <property type="entry name" value="Acetyltransferase_Eis"/>
</dbReference>
<dbReference type="Pfam" id="PF17668">
    <property type="entry name" value="Acetyltransf_17"/>
    <property type="match status" value="1"/>
</dbReference>
<dbReference type="SUPFAM" id="SSF55729">
    <property type="entry name" value="Acyl-CoA N-acyltransferases (Nat)"/>
    <property type="match status" value="1"/>
</dbReference>
<comment type="similarity">
    <text evidence="3">Belongs to the acetyltransferase Eis family.</text>
</comment>
<evidence type="ECO:0000256" key="1">
    <source>
        <dbReference type="ARBA" id="ARBA00022679"/>
    </source>
</evidence>
<feature type="domain" description="Eis-like acetyltransferase" evidence="5">
    <location>
        <begin position="210"/>
        <end position="314"/>
    </location>
</feature>
<dbReference type="NCBIfam" id="NF002367">
    <property type="entry name" value="PRK01346.1-4"/>
    <property type="match status" value="1"/>
</dbReference>
<evidence type="ECO:0000313" key="6">
    <source>
        <dbReference type="EMBL" id="GAA1659837.1"/>
    </source>
</evidence>
<dbReference type="RefSeq" id="WP_344480374.1">
    <property type="nucleotide sequence ID" value="NZ_BAAAQF010000001.1"/>
</dbReference>
<keyword evidence="7" id="KW-1185">Reference proteome</keyword>
<dbReference type="Gene3D" id="3.40.630.30">
    <property type="match status" value="2"/>
</dbReference>
<dbReference type="PANTHER" id="PTHR37817">
    <property type="entry name" value="N-ACETYLTRANSFERASE EIS"/>
    <property type="match status" value="1"/>
</dbReference>
<dbReference type="InterPro" id="IPR036527">
    <property type="entry name" value="SCP2_sterol-bd_dom_sf"/>
</dbReference>
<comment type="caution">
    <text evidence="3">Lacks conserved residue(s) required for the propagation of feature annotation.</text>
</comment>
<comment type="subunit">
    <text evidence="3">Homohexamer; trimer of dimers.</text>
</comment>
<sequence>MIDVRPPLLEEMPAYYRALPYATGLPQWEPEDAAWHGGLGPWPPQRAPATAERLAAMAAADSEDGNFHPMAAFVDGACAGASAMLSFEIRVPGWRTVGMGGVTATGVIATYRRRGLLRRMMQAMFDAALERGEPLAGLSASEGGIYGRYGFSPATYLVRWELARHEAALKPAAPDAGSLELVDAAAARQVWPVVHAAVRARRVGELTPQPGRWDRLTDEADGANGPLRYLVHRDEHGVADGIADFRLPWSADAATAGTLVVEALEAANPAAYRALWSLLVDFDLTKTVVAAPRPRDEPLRWMLADPRAMRITRQTESLWIRLLDLPAALSARSYDVPGELTFTVEGDRMCPANNGTWRLQADGSSATCIPADGAKTELRVSVQALGSLYLGGMSAHHFAYAGDIAEYREGAVDRLARMFRTEPEPHNSFVF</sequence>
<dbReference type="SUPFAM" id="SSF55718">
    <property type="entry name" value="SCP-like"/>
    <property type="match status" value="1"/>
</dbReference>
<dbReference type="HAMAP" id="MF_01812">
    <property type="entry name" value="Eis"/>
    <property type="match status" value="1"/>
</dbReference>
<dbReference type="InterPro" id="IPR022902">
    <property type="entry name" value="NAcTrfase_Eis"/>
</dbReference>
<feature type="binding site" evidence="3">
    <location>
        <begin position="113"/>
        <end position="118"/>
    </location>
    <ligand>
        <name>acetyl-CoA</name>
        <dbReference type="ChEBI" id="CHEBI:57288"/>
    </ligand>
</feature>
<evidence type="ECO:0000256" key="3">
    <source>
        <dbReference type="HAMAP-Rule" id="MF_01812"/>
    </source>
</evidence>
<dbReference type="PANTHER" id="PTHR37817:SF1">
    <property type="entry name" value="N-ACETYLTRANSFERASE EIS"/>
    <property type="match status" value="1"/>
</dbReference>
<feature type="active site" description="Proton acceptor; via carboxylate" evidence="3">
    <location>
        <position position="431"/>
    </location>
</feature>
<accession>A0ABN2FUI9</accession>
<organism evidence="6 7">
    <name type="scientific">Glycomyces endophyticus</name>
    <dbReference type="NCBI Taxonomy" id="480996"/>
    <lineage>
        <taxon>Bacteria</taxon>
        <taxon>Bacillati</taxon>
        <taxon>Actinomycetota</taxon>
        <taxon>Actinomycetes</taxon>
        <taxon>Glycomycetales</taxon>
        <taxon>Glycomycetaceae</taxon>
        <taxon>Glycomyces</taxon>
    </lineage>
</organism>
<proteinExistence type="inferred from homology"/>
<protein>
    <submittedName>
        <fullName evidence="6">GNAT family N-acetyltransferase</fullName>
    </submittedName>
</protein>
<evidence type="ECO:0000256" key="2">
    <source>
        <dbReference type="ARBA" id="ARBA00023315"/>
    </source>
</evidence>
<dbReference type="Pfam" id="PF13530">
    <property type="entry name" value="SCP2_2"/>
    <property type="match status" value="1"/>
</dbReference>